<dbReference type="Pfam" id="PF03083">
    <property type="entry name" value="MtN3_slv"/>
    <property type="match status" value="2"/>
</dbReference>
<feature type="transmembrane region" description="Helical" evidence="10">
    <location>
        <begin position="156"/>
        <end position="175"/>
    </location>
</feature>
<feature type="transmembrane region" description="Helical" evidence="10">
    <location>
        <begin position="64"/>
        <end position="88"/>
    </location>
</feature>
<protein>
    <recommendedName>
        <fullName evidence="10">Bidirectional sugar transporter SWEET</fullName>
    </recommendedName>
</protein>
<dbReference type="Gene3D" id="1.20.1280.290">
    <property type="match status" value="2"/>
</dbReference>
<evidence type="ECO:0000256" key="4">
    <source>
        <dbReference type="ARBA" id="ARBA00022475"/>
    </source>
</evidence>
<reference evidence="13" key="2">
    <citation type="journal article" date="2017" name="Nat. Plants">
        <title>The Aegilops tauschii genome reveals multiple impacts of transposons.</title>
        <authorList>
            <person name="Zhao G."/>
            <person name="Zou C."/>
            <person name="Li K."/>
            <person name="Wang K."/>
            <person name="Li T."/>
            <person name="Gao L."/>
            <person name="Zhang X."/>
            <person name="Wang H."/>
            <person name="Yang Z."/>
            <person name="Liu X."/>
            <person name="Jiang W."/>
            <person name="Mao L."/>
            <person name="Kong X."/>
            <person name="Jiao Y."/>
            <person name="Jia J."/>
        </authorList>
    </citation>
    <scope>NUCLEOTIDE SEQUENCE [LARGE SCALE GENOMIC DNA]</scope>
    <source>
        <strain evidence="13">cv. AL8/78</strain>
    </source>
</reference>
<dbReference type="GO" id="GO:0005886">
    <property type="term" value="C:plasma membrane"/>
    <property type="evidence" value="ECO:0007669"/>
    <property type="project" value="UniProtKB-SubCell"/>
</dbReference>
<organism evidence="12 13">
    <name type="scientific">Aegilops tauschii subsp. strangulata</name>
    <name type="common">Goatgrass</name>
    <dbReference type="NCBI Taxonomy" id="200361"/>
    <lineage>
        <taxon>Eukaryota</taxon>
        <taxon>Viridiplantae</taxon>
        <taxon>Streptophyta</taxon>
        <taxon>Embryophyta</taxon>
        <taxon>Tracheophyta</taxon>
        <taxon>Spermatophyta</taxon>
        <taxon>Magnoliopsida</taxon>
        <taxon>Liliopsida</taxon>
        <taxon>Poales</taxon>
        <taxon>Poaceae</taxon>
        <taxon>BOP clade</taxon>
        <taxon>Pooideae</taxon>
        <taxon>Triticodae</taxon>
        <taxon>Triticeae</taxon>
        <taxon>Triticinae</taxon>
        <taxon>Aegilops</taxon>
    </lineage>
</organism>
<reference evidence="12" key="5">
    <citation type="journal article" date="2021" name="G3 (Bethesda)">
        <title>Aegilops tauschii genome assembly Aet v5.0 features greater sequence contiguity and improved annotation.</title>
        <authorList>
            <person name="Wang L."/>
            <person name="Zhu T."/>
            <person name="Rodriguez J.C."/>
            <person name="Deal K.R."/>
            <person name="Dubcovsky J."/>
            <person name="McGuire P.E."/>
            <person name="Lux T."/>
            <person name="Spannagl M."/>
            <person name="Mayer K.F.X."/>
            <person name="Baldrich P."/>
            <person name="Meyers B.C."/>
            <person name="Huo N."/>
            <person name="Gu Y.Q."/>
            <person name="Zhou H."/>
            <person name="Devos K.M."/>
            <person name="Bennetzen J.L."/>
            <person name="Unver T."/>
            <person name="Budak H."/>
            <person name="Gulick P.J."/>
            <person name="Galiba G."/>
            <person name="Kalapos B."/>
            <person name="Nelson D.R."/>
            <person name="Li P."/>
            <person name="You F.M."/>
            <person name="Luo M.C."/>
            <person name="Dvorak J."/>
        </authorList>
    </citation>
    <scope>NUCLEOTIDE SEQUENCE [LARGE SCALE GENOMIC DNA]</scope>
    <source>
        <strain evidence="12">cv. AL8/78</strain>
    </source>
</reference>
<reference evidence="13" key="1">
    <citation type="journal article" date="2014" name="Science">
        <title>Ancient hybridizations among the ancestral genomes of bread wheat.</title>
        <authorList>
            <consortium name="International Wheat Genome Sequencing Consortium,"/>
            <person name="Marcussen T."/>
            <person name="Sandve S.R."/>
            <person name="Heier L."/>
            <person name="Spannagl M."/>
            <person name="Pfeifer M."/>
            <person name="Jakobsen K.S."/>
            <person name="Wulff B.B."/>
            <person name="Steuernagel B."/>
            <person name="Mayer K.F."/>
            <person name="Olsen O.A."/>
        </authorList>
    </citation>
    <scope>NUCLEOTIDE SEQUENCE [LARGE SCALE GENOMIC DNA]</scope>
    <source>
        <strain evidence="13">cv. AL8/78</strain>
    </source>
</reference>
<reference evidence="12" key="4">
    <citation type="submission" date="2019-03" db="UniProtKB">
        <authorList>
            <consortium name="EnsemblPlants"/>
        </authorList>
    </citation>
    <scope>IDENTIFICATION</scope>
</reference>
<comment type="similarity">
    <text evidence="2 10">Belongs to the SWEET sugar transporter family.</text>
</comment>
<keyword evidence="13" id="KW-1185">Reference proteome</keyword>
<dbReference type="InterPro" id="IPR004316">
    <property type="entry name" value="SWEET_rpt"/>
</dbReference>
<comment type="subcellular location">
    <subcellularLocation>
        <location evidence="1 10">Cell membrane</location>
        <topology evidence="1 10">Multi-pass membrane protein</topology>
    </subcellularLocation>
</comment>
<evidence type="ECO:0000256" key="10">
    <source>
        <dbReference type="RuleBase" id="RU910715"/>
    </source>
</evidence>
<keyword evidence="9 10" id="KW-0472">Membrane</keyword>
<feature type="region of interest" description="Disordered" evidence="11">
    <location>
        <begin position="30"/>
        <end position="58"/>
    </location>
</feature>
<feature type="region of interest" description="Disordered" evidence="11">
    <location>
        <begin position="1"/>
        <end position="20"/>
    </location>
</feature>
<sequence length="268" mass="28633">EKPSFPPPQQHDGATSHTMAVPIQAAATSPLAGPVSATQRKQPAGDAPAPQPSPPPQQDRAENAFLVLGYVFTVALYLSQAPTVWGIWVARQVGQSKVDMFVVTLVSCIVWMMYGLADPPTLPFVILNAVGIGIELLYLGLFLCFSEPWGRIKITISLALIAGASAIAAPCVFSFTSDPQLVFGIIGDGVSIVMYGGPLREVISVWRGNNVGNMSLLVAGALFLNGISWTAYGHLAENLYFTVPGYFGIAFGAVQILVWVIVRFIYHG</sequence>
<dbReference type="GO" id="GO:0051119">
    <property type="term" value="F:sugar transmembrane transporter activity"/>
    <property type="evidence" value="ECO:0007669"/>
    <property type="project" value="InterPro"/>
</dbReference>
<evidence type="ECO:0000256" key="11">
    <source>
        <dbReference type="SAM" id="MobiDB-lite"/>
    </source>
</evidence>
<keyword evidence="8 10" id="KW-1133">Transmembrane helix</keyword>
<evidence type="ECO:0000256" key="9">
    <source>
        <dbReference type="ARBA" id="ARBA00023136"/>
    </source>
</evidence>
<keyword evidence="6 10" id="KW-0812">Transmembrane</keyword>
<evidence type="ECO:0000256" key="6">
    <source>
        <dbReference type="ARBA" id="ARBA00022692"/>
    </source>
</evidence>
<evidence type="ECO:0000256" key="3">
    <source>
        <dbReference type="ARBA" id="ARBA00022448"/>
    </source>
</evidence>
<dbReference type="AlphaFoldDB" id="A0A453HCE1"/>
<dbReference type="Proteomes" id="UP000015105">
    <property type="component" value="Chromosome 4D"/>
</dbReference>
<dbReference type="PANTHER" id="PTHR10791:SF214">
    <property type="entry name" value="BIDIRECTIONAL SUGAR TRANSPORTER SWEET"/>
    <property type="match status" value="1"/>
</dbReference>
<feature type="transmembrane region" description="Helical" evidence="10">
    <location>
        <begin position="211"/>
        <end position="232"/>
    </location>
</feature>
<feature type="transmembrane region" description="Helical" evidence="10">
    <location>
        <begin position="244"/>
        <end position="266"/>
    </location>
</feature>
<proteinExistence type="inferred from homology"/>
<keyword evidence="4" id="KW-1003">Cell membrane</keyword>
<evidence type="ECO:0000256" key="1">
    <source>
        <dbReference type="ARBA" id="ARBA00004651"/>
    </source>
</evidence>
<feature type="transmembrane region" description="Helical" evidence="10">
    <location>
        <begin position="181"/>
        <end position="199"/>
    </location>
</feature>
<accession>A0A453HCE1</accession>
<keyword evidence="5 10" id="KW-0762">Sugar transport</keyword>
<evidence type="ECO:0000256" key="7">
    <source>
        <dbReference type="ARBA" id="ARBA00022737"/>
    </source>
</evidence>
<evidence type="ECO:0000256" key="5">
    <source>
        <dbReference type="ARBA" id="ARBA00022597"/>
    </source>
</evidence>
<comment type="function">
    <text evidence="10">Mediates both low-affinity uptake and efflux of sugar across the membrane.</text>
</comment>
<evidence type="ECO:0000313" key="12">
    <source>
        <dbReference type="EnsemblPlants" id="AET4Gv20140300.4"/>
    </source>
</evidence>
<evidence type="ECO:0000256" key="2">
    <source>
        <dbReference type="ARBA" id="ARBA00007809"/>
    </source>
</evidence>
<name>A0A453HCE1_AEGTS</name>
<dbReference type="Gramene" id="AET4Gv20140300.4">
    <property type="protein sequence ID" value="AET4Gv20140300.4"/>
    <property type="gene ID" value="AET4Gv20140300"/>
</dbReference>
<dbReference type="PANTHER" id="PTHR10791">
    <property type="entry name" value="RAG1-ACTIVATING PROTEIN 1"/>
    <property type="match status" value="1"/>
</dbReference>
<dbReference type="EnsemblPlants" id="AET4Gv20140300.4">
    <property type="protein sequence ID" value="AET4Gv20140300.4"/>
    <property type="gene ID" value="AET4Gv20140300"/>
</dbReference>
<keyword evidence="3 10" id="KW-0813">Transport</keyword>
<feature type="transmembrane region" description="Helical" evidence="10">
    <location>
        <begin position="100"/>
        <end position="117"/>
    </location>
</feature>
<dbReference type="InterPro" id="IPR047664">
    <property type="entry name" value="SWEET"/>
</dbReference>
<evidence type="ECO:0000313" key="13">
    <source>
        <dbReference type="Proteomes" id="UP000015105"/>
    </source>
</evidence>
<evidence type="ECO:0000256" key="8">
    <source>
        <dbReference type="ARBA" id="ARBA00022989"/>
    </source>
</evidence>
<keyword evidence="7" id="KW-0677">Repeat</keyword>
<reference evidence="12" key="3">
    <citation type="journal article" date="2017" name="Nature">
        <title>Genome sequence of the progenitor of the wheat D genome Aegilops tauschii.</title>
        <authorList>
            <person name="Luo M.C."/>
            <person name="Gu Y.Q."/>
            <person name="Puiu D."/>
            <person name="Wang H."/>
            <person name="Twardziok S.O."/>
            <person name="Deal K.R."/>
            <person name="Huo N."/>
            <person name="Zhu T."/>
            <person name="Wang L."/>
            <person name="Wang Y."/>
            <person name="McGuire P.E."/>
            <person name="Liu S."/>
            <person name="Long H."/>
            <person name="Ramasamy R.K."/>
            <person name="Rodriguez J.C."/>
            <person name="Van S.L."/>
            <person name="Yuan L."/>
            <person name="Wang Z."/>
            <person name="Xia Z."/>
            <person name="Xiao L."/>
            <person name="Anderson O.D."/>
            <person name="Ouyang S."/>
            <person name="Liang Y."/>
            <person name="Zimin A.V."/>
            <person name="Pertea G."/>
            <person name="Qi P."/>
            <person name="Bennetzen J.L."/>
            <person name="Dai X."/>
            <person name="Dawson M.W."/>
            <person name="Muller H.G."/>
            <person name="Kugler K."/>
            <person name="Rivarola-Duarte L."/>
            <person name="Spannagl M."/>
            <person name="Mayer K.F.X."/>
            <person name="Lu F.H."/>
            <person name="Bevan M.W."/>
            <person name="Leroy P."/>
            <person name="Li P."/>
            <person name="You F.M."/>
            <person name="Sun Q."/>
            <person name="Liu Z."/>
            <person name="Lyons E."/>
            <person name="Wicker T."/>
            <person name="Salzberg S.L."/>
            <person name="Devos K.M."/>
            <person name="Dvorak J."/>
        </authorList>
    </citation>
    <scope>NUCLEOTIDE SEQUENCE [LARGE SCALE GENOMIC DNA]</scope>
    <source>
        <strain evidence="12">cv. AL8/78</strain>
    </source>
</reference>
<feature type="transmembrane region" description="Helical" evidence="10">
    <location>
        <begin position="123"/>
        <end position="144"/>
    </location>
</feature>